<reference evidence="6 7" key="1">
    <citation type="journal article" date="2013" name="Curr. Biol.">
        <title>The Genome of the Foraminiferan Reticulomyxa filosa.</title>
        <authorList>
            <person name="Glockner G."/>
            <person name="Hulsmann N."/>
            <person name="Schleicher M."/>
            <person name="Noegel A.A."/>
            <person name="Eichinger L."/>
            <person name="Gallinger C."/>
            <person name="Pawlowski J."/>
            <person name="Sierra R."/>
            <person name="Euteneuer U."/>
            <person name="Pillet L."/>
            <person name="Moustafa A."/>
            <person name="Platzer M."/>
            <person name="Groth M."/>
            <person name="Szafranski K."/>
            <person name="Schliwa M."/>
        </authorList>
    </citation>
    <scope>NUCLEOTIDE SEQUENCE [LARGE SCALE GENOMIC DNA]</scope>
</reference>
<dbReference type="InterPro" id="IPR018108">
    <property type="entry name" value="MCP_transmembrane"/>
</dbReference>
<dbReference type="Pfam" id="PF00153">
    <property type="entry name" value="Mito_carr"/>
    <property type="match status" value="2"/>
</dbReference>
<name>X6LY35_RETFI</name>
<dbReference type="PROSITE" id="PS50920">
    <property type="entry name" value="SOLCAR"/>
    <property type="match status" value="1"/>
</dbReference>
<evidence type="ECO:0000256" key="2">
    <source>
        <dbReference type="ARBA" id="ARBA00022692"/>
    </source>
</evidence>
<evidence type="ECO:0000256" key="5">
    <source>
        <dbReference type="RuleBase" id="RU000488"/>
    </source>
</evidence>
<evidence type="ECO:0000256" key="1">
    <source>
        <dbReference type="ARBA" id="ARBA00004141"/>
    </source>
</evidence>
<evidence type="ECO:0000313" key="7">
    <source>
        <dbReference type="Proteomes" id="UP000023152"/>
    </source>
</evidence>
<evidence type="ECO:0000313" key="6">
    <source>
        <dbReference type="EMBL" id="ETO06828.1"/>
    </source>
</evidence>
<keyword evidence="5" id="KW-0813">Transport</keyword>
<comment type="caution">
    <text evidence="6">The sequence shown here is derived from an EMBL/GenBank/DDBJ whole genome shotgun (WGS) entry which is preliminary data.</text>
</comment>
<dbReference type="SUPFAM" id="SSF103506">
    <property type="entry name" value="Mitochondrial carrier"/>
    <property type="match status" value="1"/>
</dbReference>
<comment type="similarity">
    <text evidence="5">Belongs to the mitochondrial carrier (TC 2.A.29) family.</text>
</comment>
<comment type="subcellular location">
    <subcellularLocation>
        <location evidence="1">Membrane</location>
        <topology evidence="1">Multi-pass membrane protein</topology>
    </subcellularLocation>
</comment>
<dbReference type="Proteomes" id="UP000023152">
    <property type="component" value="Unassembled WGS sequence"/>
</dbReference>
<keyword evidence="3 4" id="KW-0472">Membrane</keyword>
<dbReference type="EMBL" id="ASPP01026757">
    <property type="protein sequence ID" value="ETO06828.1"/>
    <property type="molecule type" value="Genomic_DNA"/>
</dbReference>
<dbReference type="GO" id="GO:0016020">
    <property type="term" value="C:membrane"/>
    <property type="evidence" value="ECO:0007669"/>
    <property type="project" value="UniProtKB-SubCell"/>
</dbReference>
<dbReference type="PANTHER" id="PTHR46080">
    <property type="entry name" value="MITOCHONDRIAL SUBSTRATE CARRIER FAMILY PROTEIN J"/>
    <property type="match status" value="1"/>
</dbReference>
<gene>
    <name evidence="6" type="ORF">RFI_30563</name>
</gene>
<sequence>MQVINTFFLVQGVSKGFISGANNQVLTYRNPLQASVHMFRHEGFRSFWKGVGAVVGGAPFASALYFGGVELTKSVGYGQVELNHANKPQNSAMIDFMSGIIGQLCGSLAWVPMDVLKERCQVEGQVQTVISYRTTTEALTGILRHEGLIFNFFVKKKKKKRGL</sequence>
<dbReference type="PANTHER" id="PTHR46080:SF18">
    <property type="entry name" value="MITOCHONDRIAL SUBSTRATE CARRIER FAMILY PROTEIN J"/>
    <property type="match status" value="1"/>
</dbReference>
<accession>X6LY35</accession>
<feature type="repeat" description="Solcar" evidence="4">
    <location>
        <begin position="1"/>
        <end position="75"/>
    </location>
</feature>
<keyword evidence="7" id="KW-1185">Reference proteome</keyword>
<evidence type="ECO:0008006" key="8">
    <source>
        <dbReference type="Google" id="ProtNLM"/>
    </source>
</evidence>
<evidence type="ECO:0000256" key="4">
    <source>
        <dbReference type="PROSITE-ProRule" id="PRU00282"/>
    </source>
</evidence>
<keyword evidence="2 4" id="KW-0812">Transmembrane</keyword>
<dbReference type="InterPro" id="IPR023395">
    <property type="entry name" value="MCP_dom_sf"/>
</dbReference>
<dbReference type="Gene3D" id="1.50.40.10">
    <property type="entry name" value="Mitochondrial carrier domain"/>
    <property type="match status" value="1"/>
</dbReference>
<evidence type="ECO:0000256" key="3">
    <source>
        <dbReference type="ARBA" id="ARBA00023136"/>
    </source>
</evidence>
<organism evidence="6 7">
    <name type="scientific">Reticulomyxa filosa</name>
    <dbReference type="NCBI Taxonomy" id="46433"/>
    <lineage>
        <taxon>Eukaryota</taxon>
        <taxon>Sar</taxon>
        <taxon>Rhizaria</taxon>
        <taxon>Retaria</taxon>
        <taxon>Foraminifera</taxon>
        <taxon>Monothalamids</taxon>
        <taxon>Reticulomyxidae</taxon>
        <taxon>Reticulomyxa</taxon>
    </lineage>
</organism>
<protein>
    <recommendedName>
        <fullName evidence="8">Mitochondrial carrier protein</fullName>
    </recommendedName>
</protein>
<dbReference type="AlphaFoldDB" id="X6LY35"/>
<dbReference type="OrthoDB" id="250329at2759"/>
<proteinExistence type="inferred from homology"/>